<protein>
    <recommendedName>
        <fullName evidence="1">Cell wall hydrolase SleB domain-containing protein</fullName>
    </recommendedName>
</protein>
<dbReference type="Proteomes" id="UP001642540">
    <property type="component" value="Unassembled WGS sequence"/>
</dbReference>
<organism evidence="2 3">
    <name type="scientific">Orchesella dallaii</name>
    <dbReference type="NCBI Taxonomy" id="48710"/>
    <lineage>
        <taxon>Eukaryota</taxon>
        <taxon>Metazoa</taxon>
        <taxon>Ecdysozoa</taxon>
        <taxon>Arthropoda</taxon>
        <taxon>Hexapoda</taxon>
        <taxon>Collembola</taxon>
        <taxon>Entomobryomorpha</taxon>
        <taxon>Entomobryoidea</taxon>
        <taxon>Orchesellidae</taxon>
        <taxon>Orchesellinae</taxon>
        <taxon>Orchesella</taxon>
    </lineage>
</organism>
<gene>
    <name evidence="2" type="ORF">ODALV1_LOCUS12892</name>
</gene>
<name>A0ABP1QQP1_9HEXA</name>
<dbReference type="Gene3D" id="1.10.10.2520">
    <property type="entry name" value="Cell wall hydrolase SleB, domain 1"/>
    <property type="match status" value="1"/>
</dbReference>
<feature type="domain" description="Cell wall hydrolase SleB" evidence="1">
    <location>
        <begin position="19"/>
        <end position="121"/>
    </location>
</feature>
<evidence type="ECO:0000313" key="2">
    <source>
        <dbReference type="EMBL" id="CAL8108155.1"/>
    </source>
</evidence>
<evidence type="ECO:0000313" key="3">
    <source>
        <dbReference type="Proteomes" id="UP001642540"/>
    </source>
</evidence>
<dbReference type="InterPro" id="IPR042047">
    <property type="entry name" value="SleB_dom1"/>
</dbReference>
<dbReference type="EMBL" id="CAXLJM020000039">
    <property type="protein sequence ID" value="CAL8108155.1"/>
    <property type="molecule type" value="Genomic_DNA"/>
</dbReference>
<sequence length="123" mass="14380">MSSYDHEILSKTIYAEARGEPLEGQRWVGHVIMNRAEMRGMSIADVCLQPSQFECWNNRDDIKIKDRHSYSVAKEVASEVMNRRRDPTGGCDHYNNPDKEGYPGWTRRVTFVRKIGNHNFYKE</sequence>
<dbReference type="InterPro" id="IPR011105">
    <property type="entry name" value="Cell_wall_hydrolase_SleB"/>
</dbReference>
<reference evidence="2 3" key="1">
    <citation type="submission" date="2024-08" db="EMBL/GenBank/DDBJ databases">
        <authorList>
            <person name="Cucini C."/>
            <person name="Frati F."/>
        </authorList>
    </citation>
    <scope>NUCLEOTIDE SEQUENCE [LARGE SCALE GENOMIC DNA]</scope>
</reference>
<evidence type="ECO:0000259" key="1">
    <source>
        <dbReference type="Pfam" id="PF07486"/>
    </source>
</evidence>
<keyword evidence="3" id="KW-1185">Reference proteome</keyword>
<comment type="caution">
    <text evidence="2">The sequence shown here is derived from an EMBL/GenBank/DDBJ whole genome shotgun (WGS) entry which is preliminary data.</text>
</comment>
<accession>A0ABP1QQP1</accession>
<dbReference type="Pfam" id="PF07486">
    <property type="entry name" value="Hydrolase_2"/>
    <property type="match status" value="1"/>
</dbReference>
<dbReference type="Gene3D" id="6.20.240.60">
    <property type="match status" value="1"/>
</dbReference>
<proteinExistence type="predicted"/>